<reference evidence="2 3" key="1">
    <citation type="submission" date="2020-02" db="EMBL/GenBank/DDBJ databases">
        <title>Flavobacterium sp. genome.</title>
        <authorList>
            <person name="Jung H.S."/>
            <person name="Baek J.H."/>
            <person name="Jeon C.O."/>
        </authorList>
    </citation>
    <scope>NUCLEOTIDE SEQUENCE [LARGE SCALE GENOMIC DNA]</scope>
    <source>
        <strain evidence="2 3">SE-s27</strain>
    </source>
</reference>
<dbReference type="InterPro" id="IPR025402">
    <property type="entry name" value="DMP19_C"/>
</dbReference>
<dbReference type="Gene3D" id="1.20.1420.60">
    <property type="match status" value="1"/>
</dbReference>
<dbReference type="Proteomes" id="UP000767947">
    <property type="component" value="Unassembled WGS sequence"/>
</dbReference>
<keyword evidence="3" id="KW-1185">Reference proteome</keyword>
<comment type="caution">
    <text evidence="2">The sequence shown here is derived from an EMBL/GenBank/DDBJ whole genome shotgun (WGS) entry which is preliminary data.</text>
</comment>
<evidence type="ECO:0000259" key="1">
    <source>
        <dbReference type="Pfam" id="PF14300"/>
    </source>
</evidence>
<evidence type="ECO:0000313" key="3">
    <source>
        <dbReference type="Proteomes" id="UP000767947"/>
    </source>
</evidence>
<feature type="domain" description="DNA mimic protein DMP19 C-terminal" evidence="1">
    <location>
        <begin position="35"/>
        <end position="149"/>
    </location>
</feature>
<dbReference type="RefSeq" id="WP_169522383.1">
    <property type="nucleotide sequence ID" value="NZ_JAAMPT010000174.1"/>
</dbReference>
<accession>A0ABX1QRN1</accession>
<organism evidence="2 3">
    <name type="scientific">Flavobacterium solisilvae</name>
    <dbReference type="NCBI Taxonomy" id="1852019"/>
    <lineage>
        <taxon>Bacteria</taxon>
        <taxon>Pseudomonadati</taxon>
        <taxon>Bacteroidota</taxon>
        <taxon>Flavobacteriia</taxon>
        <taxon>Flavobacteriales</taxon>
        <taxon>Flavobacteriaceae</taxon>
        <taxon>Flavobacterium</taxon>
    </lineage>
</organism>
<gene>
    <name evidence="2" type="ORF">G6042_00860</name>
</gene>
<dbReference type="Pfam" id="PF14300">
    <property type="entry name" value="DMP19"/>
    <property type="match status" value="1"/>
</dbReference>
<evidence type="ECO:0000313" key="2">
    <source>
        <dbReference type="EMBL" id="NMH23819.1"/>
    </source>
</evidence>
<dbReference type="EMBL" id="JAAMPT010000174">
    <property type="protein sequence ID" value="NMH23819.1"/>
    <property type="molecule type" value="Genomic_DNA"/>
</dbReference>
<name>A0ABX1QRN1_9FLAO</name>
<sequence length="154" mass="17930">MNDIEKALLIEDETKSLLAVGEIVWKKTEASDNFENLTEAEKTFIYVEMLEAEINNGGFDQYFYNTSGDYYSESLQAYKTIGAHKTVKIIEEAFKLFPVNPIPKDNEKRQDILENVDEETSKKWNALEDKFYEYEENIGGLLLEFVKKNKSEFK</sequence>
<protein>
    <submittedName>
        <fullName evidence="2">DMP19 family protein</fullName>
    </submittedName>
</protein>
<proteinExistence type="predicted"/>